<dbReference type="HOGENOM" id="CLU_2613723_0_0_2"/>
<dbReference type="EMBL" id="JH597755">
    <property type="protein sequence ID" value="EHP71276.1"/>
    <property type="molecule type" value="Genomic_DNA"/>
</dbReference>
<evidence type="ECO:0000256" key="1">
    <source>
        <dbReference type="SAM" id="Phobius"/>
    </source>
</evidence>
<gene>
    <name evidence="2" type="ORF">MetMK1DRAFT_00000850</name>
</gene>
<evidence type="ECO:0000313" key="2">
    <source>
        <dbReference type="EMBL" id="EHP71276.1"/>
    </source>
</evidence>
<keyword evidence="1" id="KW-1133">Transmembrane helix</keyword>
<proteinExistence type="predicted"/>
<feature type="transmembrane region" description="Helical" evidence="1">
    <location>
        <begin position="32"/>
        <end position="55"/>
    </location>
</feature>
<reference evidence="2 3" key="1">
    <citation type="submission" date="2012-01" db="EMBL/GenBank/DDBJ databases">
        <title>Improved High-Quality Draft sequence of Metallosphaera yellowstonensis MK1.</title>
        <authorList>
            <consortium name="US DOE Joint Genome Institute"/>
            <person name="Lucas S."/>
            <person name="Han J."/>
            <person name="Cheng J.-F."/>
            <person name="Goodwin L."/>
            <person name="Pitluck S."/>
            <person name="Peters L."/>
            <person name="Teshima H."/>
            <person name="Detter J.C."/>
            <person name="Han C."/>
            <person name="Tapia R."/>
            <person name="Land M."/>
            <person name="Hauser L."/>
            <person name="Kyrpides N."/>
            <person name="Kozubal M."/>
            <person name="Macur R.E."/>
            <person name="Jay Z."/>
            <person name="Inskeep W."/>
            <person name="Woyke T."/>
        </authorList>
    </citation>
    <scope>NUCLEOTIDE SEQUENCE [LARGE SCALE GENOMIC DNA]</scope>
    <source>
        <strain evidence="2 3">MK1</strain>
    </source>
</reference>
<keyword evidence="1" id="KW-0472">Membrane</keyword>
<protein>
    <submittedName>
        <fullName evidence="2">Uncharacterized protein</fullName>
    </submittedName>
</protein>
<dbReference type="Proteomes" id="UP000003980">
    <property type="component" value="Unassembled WGS sequence"/>
</dbReference>
<keyword evidence="3" id="KW-1185">Reference proteome</keyword>
<accession>H2C0L4</accession>
<organism evidence="2 3">
    <name type="scientific">Metallosphaera yellowstonensis MK1</name>
    <dbReference type="NCBI Taxonomy" id="671065"/>
    <lineage>
        <taxon>Archaea</taxon>
        <taxon>Thermoproteota</taxon>
        <taxon>Thermoprotei</taxon>
        <taxon>Sulfolobales</taxon>
        <taxon>Sulfolobaceae</taxon>
        <taxon>Metallosphaera</taxon>
    </lineage>
</organism>
<dbReference type="AlphaFoldDB" id="H2C0L4"/>
<dbReference type="RefSeq" id="WP_009069409.1">
    <property type="nucleotide sequence ID" value="NZ_JH597755.1"/>
</dbReference>
<name>H2C0L4_9CREN</name>
<sequence length="78" mass="8829">MGAEEIAIRRVTQLHEVLEEAQRMRREVYGMVRFFIALLDSVVVSLGLFILLLLMGPSATVLDYLFSLSSKITWSANL</sequence>
<keyword evidence="1" id="KW-0812">Transmembrane</keyword>
<evidence type="ECO:0000313" key="3">
    <source>
        <dbReference type="Proteomes" id="UP000003980"/>
    </source>
</evidence>